<gene>
    <name evidence="1" type="ORF">Pc12g07340</name>
    <name evidence="1" type="ORF">PCH_Pc12g07340</name>
</gene>
<organism evidence="1 2">
    <name type="scientific">Penicillium rubens (strain ATCC 28089 / DSM 1075 / NRRL 1951 / Wisconsin 54-1255)</name>
    <name type="common">Penicillium chrysogenum</name>
    <dbReference type="NCBI Taxonomy" id="500485"/>
    <lineage>
        <taxon>Eukaryota</taxon>
        <taxon>Fungi</taxon>
        <taxon>Dikarya</taxon>
        <taxon>Ascomycota</taxon>
        <taxon>Pezizomycotina</taxon>
        <taxon>Eurotiomycetes</taxon>
        <taxon>Eurotiomycetidae</taxon>
        <taxon>Eurotiales</taxon>
        <taxon>Aspergillaceae</taxon>
        <taxon>Penicillium</taxon>
        <taxon>Penicillium chrysogenum species complex</taxon>
    </lineage>
</organism>
<accession>B6GWS7</accession>
<dbReference type="HOGENOM" id="CLU_2027480_0_0_1"/>
<evidence type="ECO:0000313" key="2">
    <source>
        <dbReference type="Proteomes" id="UP000000724"/>
    </source>
</evidence>
<protein>
    <submittedName>
        <fullName evidence="1">Uncharacterized protein</fullName>
    </submittedName>
</protein>
<evidence type="ECO:0000313" key="1">
    <source>
        <dbReference type="EMBL" id="CAP80361.1"/>
    </source>
</evidence>
<dbReference type="VEuPathDB" id="FungiDB:PCH_Pc12g07340"/>
<keyword evidence="2" id="KW-1185">Reference proteome</keyword>
<dbReference type="EMBL" id="AM920427">
    <property type="protein sequence ID" value="CAP80361.1"/>
    <property type="molecule type" value="Genomic_DNA"/>
</dbReference>
<dbReference type="AlphaFoldDB" id="B6GWS7"/>
<proteinExistence type="predicted"/>
<dbReference type="Proteomes" id="UP000000724">
    <property type="component" value="Contig Pc00c12"/>
</dbReference>
<name>B6GWS7_PENRW</name>
<reference evidence="1 2" key="1">
    <citation type="journal article" date="2008" name="Nat. Biotechnol.">
        <title>Genome sequencing and analysis of the filamentous fungus Penicillium chrysogenum.</title>
        <authorList>
            <person name="van den Berg M.A."/>
            <person name="Albang R."/>
            <person name="Albermann K."/>
            <person name="Badger J.H."/>
            <person name="Daran J.-M."/>
            <person name="Driessen A.J.M."/>
            <person name="Garcia-Estrada C."/>
            <person name="Fedorova N.D."/>
            <person name="Harris D.M."/>
            <person name="Heijne W.H.M."/>
            <person name="Joardar V.S."/>
            <person name="Kiel J.A.K.W."/>
            <person name="Kovalchuk A."/>
            <person name="Martin J.F."/>
            <person name="Nierman W.C."/>
            <person name="Nijland J.G."/>
            <person name="Pronk J.T."/>
            <person name="Roubos J.A."/>
            <person name="van der Klei I.J."/>
            <person name="van Peij N.N.M.E."/>
            <person name="Veenhuis M."/>
            <person name="von Doehren H."/>
            <person name="Wagner C."/>
            <person name="Wortman J.R."/>
            <person name="Bovenberg R.A.L."/>
        </authorList>
    </citation>
    <scope>NUCLEOTIDE SEQUENCE [LARGE SCALE GENOMIC DNA]</scope>
    <source>
        <strain evidence="2">ATCC 28089 / DSM 1075 / NRRL 1951 / Wisconsin 54-1255</strain>
    </source>
</reference>
<sequence>MANDENEGSGSDLIHLLGIDTGSKRLSDITFDKIRYPPVSMQERPEAFKAVCKKASIRGRQSKTQALVDKANSRSDEATFLFGVGHVESLSGSSSLIVVSTYMLKNDEGRVFDVREDWMCMR</sequence>